<organism evidence="6 7">
    <name type="scientific">Marasmius oreades</name>
    <name type="common">fairy-ring Marasmius</name>
    <dbReference type="NCBI Taxonomy" id="181124"/>
    <lineage>
        <taxon>Eukaryota</taxon>
        <taxon>Fungi</taxon>
        <taxon>Dikarya</taxon>
        <taxon>Basidiomycota</taxon>
        <taxon>Agaricomycotina</taxon>
        <taxon>Agaricomycetes</taxon>
        <taxon>Agaricomycetidae</taxon>
        <taxon>Agaricales</taxon>
        <taxon>Marasmiineae</taxon>
        <taxon>Marasmiaceae</taxon>
        <taxon>Marasmius</taxon>
    </lineage>
</organism>
<comment type="caution">
    <text evidence="6">The sequence shown here is derived from an EMBL/GenBank/DDBJ whole genome shotgun (WGS) entry which is preliminary data.</text>
</comment>
<dbReference type="GO" id="GO:0007189">
    <property type="term" value="P:adenylate cyclase-activating G protein-coupled receptor signaling pathway"/>
    <property type="evidence" value="ECO:0007669"/>
    <property type="project" value="TreeGrafter"/>
</dbReference>
<dbReference type="PANTHER" id="PTHR23112:SF0">
    <property type="entry name" value="TRANSMEMBRANE PROTEIN 116"/>
    <property type="match status" value="1"/>
</dbReference>
<dbReference type="GO" id="GO:0004930">
    <property type="term" value="F:G protein-coupled receptor activity"/>
    <property type="evidence" value="ECO:0007669"/>
    <property type="project" value="TreeGrafter"/>
</dbReference>
<feature type="transmembrane region" description="Helical" evidence="5">
    <location>
        <begin position="6"/>
        <end position="24"/>
    </location>
</feature>
<dbReference type="GeneID" id="66076213"/>
<dbReference type="KEGG" id="more:E1B28_007137"/>
<keyword evidence="4 5" id="KW-0472">Membrane</keyword>
<keyword evidence="3 5" id="KW-1133">Transmembrane helix</keyword>
<evidence type="ECO:0000313" key="7">
    <source>
        <dbReference type="Proteomes" id="UP001049176"/>
    </source>
</evidence>
<dbReference type="PANTHER" id="PTHR23112">
    <property type="entry name" value="G PROTEIN-COUPLED RECEPTOR 157-RELATED"/>
    <property type="match status" value="1"/>
</dbReference>
<evidence type="ECO:0000256" key="4">
    <source>
        <dbReference type="ARBA" id="ARBA00023136"/>
    </source>
</evidence>
<evidence type="ECO:0000256" key="1">
    <source>
        <dbReference type="ARBA" id="ARBA00004141"/>
    </source>
</evidence>
<evidence type="ECO:0000256" key="2">
    <source>
        <dbReference type="ARBA" id="ARBA00022692"/>
    </source>
</evidence>
<protein>
    <recommendedName>
        <fullName evidence="8">G-protein coupled receptors family 2 profile 2 domain-containing protein</fullName>
    </recommendedName>
</protein>
<reference evidence="6" key="1">
    <citation type="journal article" date="2021" name="Genome Biol. Evol.">
        <title>The assembled and annotated genome of the fairy-ring fungus Marasmius oreades.</title>
        <authorList>
            <person name="Hiltunen M."/>
            <person name="Ament-Velasquez S.L."/>
            <person name="Johannesson H."/>
        </authorList>
    </citation>
    <scope>NUCLEOTIDE SEQUENCE</scope>
    <source>
        <strain evidence="6">03SP1</strain>
    </source>
</reference>
<accession>A0A9P7S126</accession>
<evidence type="ECO:0008006" key="8">
    <source>
        <dbReference type="Google" id="ProtNLM"/>
    </source>
</evidence>
<feature type="transmembrane region" description="Helical" evidence="5">
    <location>
        <begin position="218"/>
        <end position="242"/>
    </location>
</feature>
<feature type="transmembrane region" description="Helical" evidence="5">
    <location>
        <begin position="155"/>
        <end position="176"/>
    </location>
</feature>
<evidence type="ECO:0000256" key="3">
    <source>
        <dbReference type="ARBA" id="ARBA00022989"/>
    </source>
</evidence>
<dbReference type="GO" id="GO:0005886">
    <property type="term" value="C:plasma membrane"/>
    <property type="evidence" value="ECO:0007669"/>
    <property type="project" value="TreeGrafter"/>
</dbReference>
<keyword evidence="7" id="KW-1185">Reference proteome</keyword>
<dbReference type="OrthoDB" id="3251871at2759"/>
<feature type="transmembrane region" description="Helical" evidence="5">
    <location>
        <begin position="69"/>
        <end position="92"/>
    </location>
</feature>
<keyword evidence="2 5" id="KW-0812">Transmembrane</keyword>
<dbReference type="Proteomes" id="UP001049176">
    <property type="component" value="Chromosome 4"/>
</dbReference>
<proteinExistence type="predicted"/>
<name>A0A9P7S126_9AGAR</name>
<feature type="transmembrane region" description="Helical" evidence="5">
    <location>
        <begin position="36"/>
        <end position="57"/>
    </location>
</feature>
<evidence type="ECO:0000256" key="5">
    <source>
        <dbReference type="SAM" id="Phobius"/>
    </source>
</evidence>
<gene>
    <name evidence="6" type="ORF">E1B28_007137</name>
</gene>
<feature type="transmembrane region" description="Helical" evidence="5">
    <location>
        <begin position="104"/>
        <end position="121"/>
    </location>
</feature>
<dbReference type="RefSeq" id="XP_043009931.1">
    <property type="nucleotide sequence ID" value="XM_043151851.1"/>
</dbReference>
<dbReference type="AlphaFoldDB" id="A0A9P7S126"/>
<evidence type="ECO:0000313" key="6">
    <source>
        <dbReference type="EMBL" id="KAG7093461.1"/>
    </source>
</evidence>
<comment type="subcellular location">
    <subcellularLocation>
        <location evidence="1">Membrane</location>
        <topology evidence="1">Multi-pass membrane protein</topology>
    </subcellularLocation>
</comment>
<dbReference type="EMBL" id="CM032184">
    <property type="protein sequence ID" value="KAG7093461.1"/>
    <property type="molecule type" value="Genomic_DNA"/>
</dbReference>
<sequence>MAYLSVASCTIIILTAILLSLHPLSKQKTDRVSFRLMLYALAGSVVYSTATVIAIRVHGQTACRVSGSFSVFALQISSFFFFCIGLNLQLVMIYGIDGTRAEKYYFWGSLCLAIVLGVLTFESKQLVYSTTQSVCYYHDSNPVRGLWWRIWTQNLWNFATMAGEFVTFTSVVVYMIRVKVFNSGPHRGSNTTTSTQSQRISASRYYRKPFGPKQYRNVVLRIALYPLSSLATSGIMAIGTVYRPTKGIASSSDLKVMSALRIVYQARGAVYALVAAADPAITQGLKVLYGHYVRGQTSSSSNGVGIVAVHSVVARPSDGIELEELAHSKNEILRRPSFRESKTDLTLPSIPRPAVLSAHGAQVTTSWSYTCTSTNTTNTIRDAIGGSQIGSDGVQFSYPELRQL</sequence>
<dbReference type="Gene3D" id="1.20.1070.10">
    <property type="entry name" value="Rhodopsin 7-helix transmembrane proteins"/>
    <property type="match status" value="1"/>
</dbReference>